<reference evidence="2" key="1">
    <citation type="submission" date="2020-11" db="EMBL/GenBank/DDBJ databases">
        <title>Chlorella ohadii genome sequencing and assembly.</title>
        <authorList>
            <person name="Murik O."/>
            <person name="Treves H."/>
            <person name="Kedem I."/>
            <person name="Shotland Y."/>
            <person name="Kaplan A."/>
        </authorList>
    </citation>
    <scope>NUCLEOTIDE SEQUENCE</scope>
    <source>
        <strain evidence="2">1</strain>
    </source>
</reference>
<protein>
    <recommendedName>
        <fullName evidence="4">Red chlorophyll catabolite reductase</fullName>
    </recommendedName>
</protein>
<name>A0AAD5GZA7_9CHLO</name>
<dbReference type="Proteomes" id="UP001205105">
    <property type="component" value="Unassembled WGS sequence"/>
</dbReference>
<accession>A0AAD5GZA7</accession>
<sequence length="314" mass="33493">MYLQRNLATVAPPVGRLPLLRWWAGVSSQLWSRAQSAARLRPVPTKPSDNEGLLVVGSSENMAGCVQTFSSDTIEWYSVSTVAADPPGFGTITTVAAPAAHTDVPNLMVQAVPMGPEKLLLYISLQPRTDAPANLDYLRRYFQSSPPALAKPQNGSSSAESAPADASPVDGNSAADANGAAVEGSPSYHALQQRCWKLPGWAHYRSRSLEMNLMGAGLDIFGTLPASEENLAAVEEVCLQAMDLWLAFLADACKDGGEAGGQSAERSEAQAGRDAALRQLLLHDPDTAMAERLFGAEPMRTMLKVVVQHPDVLL</sequence>
<feature type="region of interest" description="Disordered" evidence="1">
    <location>
        <begin position="148"/>
        <end position="181"/>
    </location>
</feature>
<evidence type="ECO:0000313" key="2">
    <source>
        <dbReference type="EMBL" id="KAI7838114.1"/>
    </source>
</evidence>
<dbReference type="GO" id="GO:0051743">
    <property type="term" value="F:red chlorophyll catabolite reductase activity"/>
    <property type="evidence" value="ECO:0007669"/>
    <property type="project" value="InterPro"/>
</dbReference>
<gene>
    <name evidence="2" type="ORF">COHA_008121</name>
</gene>
<dbReference type="Gene3D" id="3.40.1500.20">
    <property type="match status" value="1"/>
</dbReference>
<comment type="caution">
    <text evidence="2">The sequence shown here is derived from an EMBL/GenBank/DDBJ whole genome shotgun (WGS) entry which is preliminary data.</text>
</comment>
<evidence type="ECO:0000256" key="1">
    <source>
        <dbReference type="SAM" id="MobiDB-lite"/>
    </source>
</evidence>
<evidence type="ECO:0000313" key="3">
    <source>
        <dbReference type="Proteomes" id="UP001205105"/>
    </source>
</evidence>
<keyword evidence="3" id="KW-1185">Reference proteome</keyword>
<dbReference type="AlphaFoldDB" id="A0AAD5GZA7"/>
<dbReference type="EMBL" id="JADXDR010000136">
    <property type="protein sequence ID" value="KAI7838114.1"/>
    <property type="molecule type" value="Genomic_DNA"/>
</dbReference>
<proteinExistence type="predicted"/>
<dbReference type="Pfam" id="PF06405">
    <property type="entry name" value="RCC_reductase"/>
    <property type="match status" value="1"/>
</dbReference>
<dbReference type="InterPro" id="IPR009439">
    <property type="entry name" value="RCC_reductase"/>
</dbReference>
<organism evidence="2 3">
    <name type="scientific">Chlorella ohadii</name>
    <dbReference type="NCBI Taxonomy" id="2649997"/>
    <lineage>
        <taxon>Eukaryota</taxon>
        <taxon>Viridiplantae</taxon>
        <taxon>Chlorophyta</taxon>
        <taxon>core chlorophytes</taxon>
        <taxon>Trebouxiophyceae</taxon>
        <taxon>Chlorellales</taxon>
        <taxon>Chlorellaceae</taxon>
        <taxon>Chlorella clade</taxon>
        <taxon>Chlorella</taxon>
    </lineage>
</organism>
<evidence type="ECO:0008006" key="4">
    <source>
        <dbReference type="Google" id="ProtNLM"/>
    </source>
</evidence>
<feature type="compositionally biased region" description="Low complexity" evidence="1">
    <location>
        <begin position="156"/>
        <end position="181"/>
    </location>
</feature>